<dbReference type="Gene3D" id="3.40.50.300">
    <property type="entry name" value="P-loop containing nucleotide triphosphate hydrolases"/>
    <property type="match status" value="1"/>
</dbReference>
<feature type="repeat" description="WD" evidence="3">
    <location>
        <begin position="1316"/>
        <end position="1357"/>
    </location>
</feature>
<reference evidence="6 7" key="1">
    <citation type="journal article" date="2020" name="ISME J.">
        <title>Uncovering the hidden diversity of litter-decomposition mechanisms in mushroom-forming fungi.</title>
        <authorList>
            <person name="Floudas D."/>
            <person name="Bentzer J."/>
            <person name="Ahren D."/>
            <person name="Johansson T."/>
            <person name="Persson P."/>
            <person name="Tunlid A."/>
        </authorList>
    </citation>
    <scope>NUCLEOTIDE SEQUENCE [LARGE SCALE GENOMIC DNA]</scope>
    <source>
        <strain evidence="6 7">CBS 101986</strain>
    </source>
</reference>
<dbReference type="CDD" id="cd00200">
    <property type="entry name" value="WD40"/>
    <property type="match status" value="2"/>
</dbReference>
<dbReference type="PRINTS" id="PR00320">
    <property type="entry name" value="GPROTEINBRPT"/>
</dbReference>
<feature type="repeat" description="WD" evidence="3">
    <location>
        <begin position="1106"/>
        <end position="1147"/>
    </location>
</feature>
<dbReference type="InterPro" id="IPR020472">
    <property type="entry name" value="WD40_PAC1"/>
</dbReference>
<feature type="repeat" description="WD" evidence="3">
    <location>
        <begin position="945"/>
        <end position="979"/>
    </location>
</feature>
<accession>A0A8H5F6D5</accession>
<dbReference type="PROSITE" id="PS50082">
    <property type="entry name" value="WD_REPEATS_2"/>
    <property type="match status" value="14"/>
</dbReference>
<dbReference type="Pfam" id="PF00400">
    <property type="entry name" value="WD40"/>
    <property type="match status" value="14"/>
</dbReference>
<evidence type="ECO:0000256" key="2">
    <source>
        <dbReference type="ARBA" id="ARBA00022737"/>
    </source>
</evidence>
<feature type="repeat" description="WD" evidence="3">
    <location>
        <begin position="1190"/>
        <end position="1231"/>
    </location>
</feature>
<dbReference type="InterPro" id="IPR018391">
    <property type="entry name" value="PQQ_b-propeller_rpt"/>
</dbReference>
<feature type="repeat" description="WD" evidence="3">
    <location>
        <begin position="1442"/>
        <end position="1483"/>
    </location>
</feature>
<feature type="repeat" description="WD" evidence="3">
    <location>
        <begin position="980"/>
        <end position="1021"/>
    </location>
</feature>
<dbReference type="EMBL" id="JAACJJ010000015">
    <property type="protein sequence ID" value="KAF5325361.1"/>
    <property type="molecule type" value="Genomic_DNA"/>
</dbReference>
<dbReference type="InterPro" id="IPR056884">
    <property type="entry name" value="NPHP3-like_N"/>
</dbReference>
<evidence type="ECO:0000256" key="3">
    <source>
        <dbReference type="PROSITE-ProRule" id="PRU00221"/>
    </source>
</evidence>
<dbReference type="Gene3D" id="2.130.10.10">
    <property type="entry name" value="YVTN repeat-like/Quinoprotein amine dehydrogenase"/>
    <property type="match status" value="7"/>
</dbReference>
<feature type="domain" description="Nephrocystin 3-like N-terminal" evidence="5">
    <location>
        <begin position="382"/>
        <end position="550"/>
    </location>
</feature>
<feature type="repeat" description="WD" evidence="3">
    <location>
        <begin position="1148"/>
        <end position="1189"/>
    </location>
</feature>
<evidence type="ECO:0000256" key="1">
    <source>
        <dbReference type="ARBA" id="ARBA00022574"/>
    </source>
</evidence>
<keyword evidence="2" id="KW-0677">Repeat</keyword>
<dbReference type="SMART" id="SM00564">
    <property type="entry name" value="PQQ"/>
    <property type="match status" value="13"/>
</dbReference>
<name>A0A8H5F6D5_9AGAR</name>
<keyword evidence="7" id="KW-1185">Reference proteome</keyword>
<evidence type="ECO:0000256" key="4">
    <source>
        <dbReference type="SAM" id="MobiDB-lite"/>
    </source>
</evidence>
<dbReference type="InterPro" id="IPR036322">
    <property type="entry name" value="WD40_repeat_dom_sf"/>
</dbReference>
<evidence type="ECO:0000313" key="6">
    <source>
        <dbReference type="EMBL" id="KAF5325361.1"/>
    </source>
</evidence>
<dbReference type="PROSITE" id="PS50294">
    <property type="entry name" value="WD_REPEATS_REGION"/>
    <property type="match status" value="14"/>
</dbReference>
<feature type="compositionally biased region" description="Polar residues" evidence="4">
    <location>
        <begin position="163"/>
        <end position="179"/>
    </location>
</feature>
<dbReference type="PANTHER" id="PTHR22847:SF637">
    <property type="entry name" value="WD REPEAT DOMAIN 5B"/>
    <property type="match status" value="1"/>
</dbReference>
<dbReference type="InterPro" id="IPR059179">
    <property type="entry name" value="MLKL-like_MCAfunc"/>
</dbReference>
<protein>
    <recommendedName>
        <fullName evidence="5">Nephrocystin 3-like N-terminal domain-containing protein</fullName>
    </recommendedName>
</protein>
<feature type="repeat" description="WD" evidence="3">
    <location>
        <begin position="1484"/>
        <end position="1515"/>
    </location>
</feature>
<dbReference type="SUPFAM" id="SSF50998">
    <property type="entry name" value="Quinoprotein alcohol dehydrogenase-like"/>
    <property type="match status" value="1"/>
</dbReference>
<sequence>MKTFLSPLSKPFKRSASPAPTEAGKEHRSKSLMQKFKLFSKSTSSLPVASSTGNPGGGTSLGKYHVPTIIAPDGICANHSIDPSQYPDHRAVGSHMAISSAAPNLSPPEDPTQTTAAGQASGRTDNPAGIEGNPQLANPKAESHLKENLKFASKAPVGPAPGDNSNSLDIASGSQSANPKTERSLKENLKFTGRVLQTVLVKAVGIYDTDPIKVALGLVKAIIEIKNAVKGNNDAVARQIALTGGQLEEVAKALEGWKLLNQEKTEWMKFFKVTLEEELGKLKELSDERNWKKVLDHEDEQARIKDIFVRINEARVRFELALGIRVFKAVYKIEQAIEDQILDRLKPSHIAHHDYTGAEGQVLSRRVCTPGTRVRILGDIVKWANNTSLDCPNVYWLFGHAGSGKSTLAYTIARCFEFAGDSDDMIILGGNFFCSRQFPETCDSIYIIRTIVYHLALKCKPFSDALLHSNWQRDVINHNHRSQLDSLLFKPWEDSEPARRSDASMPPCYVIVIDALDEITGSGGSDFLRGLIDKINEKGLIGLKFFITSREDKSIVADVESLEEKQKQLYCLRDVKEEEANADVATYLRASLPDFVGPNMDQLVAQAAGLFIYASTVVKYVEGFPSEEYVERLSTLFSSGTNSENLDPEKTLLDSLYLQILDDATSNFKSKHYVDILHTLLCSAERISPSIAAGLFFPPVPLTTVNNIIKSLHALLYVKDNQVLLYHKSFSDFIFDPTRSGKRFFCNKAVFHRHLTGSCFQVMEGLKFNIANIPSSFILDCNNTALADEVKQNISPVLSYSCRNWDSHLDATEPVSFDDPLYRTLSEFLKLQAIFWIEAMNLLGLCGYCYPMFQKAHGWVIKSKASIVESLLPENLFEAASFVLYFSGSGASASTPHLYISALATWPRQSEPIQGWKRYFPQIPKFTNALTNGTQLMSFYTNSCVNSVAFSTDGRHIVSGSQDMSVRVWDALTGKEKHVLDGHTDEVNSVAFSTDGSHIVSGSWDMSVRVWDALTGKEKHVLDGHTNWVNSVAFSSDGSHIVSGSWDKSVRVWDALTGKEKHVLDGHTDAVSSVAFSSDGSHIVSGSRDMSVRVWDALTGKEKHVLDGHTDWVNSVAFSSDGSHIVSGSDDKSVRVWDALTGKEKHVLDGHTDAVSSVAFSTDGRHIVSGSQDKSVRVWDALTGKEKHVLDGHTDWVNSVAFSSDGSHIVSGSWDKSVRVWDALTGKEKHVLDGHTNWVNSVAFSSDGSHIVSGSRDMSVRVWDALTGKEKHVLDGHTSAVSSVAFSSDGSHIVSGSQDMSVTVWDALTGKEKHVLDGHTDAVSSVAFSTDGRHIVSGSQDMSVRVWDALTGKEKHVLDGHTDAVNSVAFSSDGSHIVSGSRDMSVRVWDALTGKEKHVLDGHTSAVSSVAFSSDGSHIVSGSRDMSVRVWDALTGKEKHVLDGHTSAVSSVAFSSDGSHIVSGSWDMSVRVWDALTGKEKHVLDGHTDWVNSVAFSSDGSHIVSGSQDIHIHRWFTAYWMASFPI</sequence>
<evidence type="ECO:0000259" key="5">
    <source>
        <dbReference type="Pfam" id="PF24883"/>
    </source>
</evidence>
<organism evidence="6 7">
    <name type="scientific">Psilocybe cf. subviscida</name>
    <dbReference type="NCBI Taxonomy" id="2480587"/>
    <lineage>
        <taxon>Eukaryota</taxon>
        <taxon>Fungi</taxon>
        <taxon>Dikarya</taxon>
        <taxon>Basidiomycota</taxon>
        <taxon>Agaricomycotina</taxon>
        <taxon>Agaricomycetes</taxon>
        <taxon>Agaricomycetidae</taxon>
        <taxon>Agaricales</taxon>
        <taxon>Agaricineae</taxon>
        <taxon>Strophariaceae</taxon>
        <taxon>Psilocybe</taxon>
    </lineage>
</organism>
<dbReference type="SUPFAM" id="SSF50978">
    <property type="entry name" value="WD40 repeat-like"/>
    <property type="match status" value="1"/>
</dbReference>
<dbReference type="CDD" id="cd21037">
    <property type="entry name" value="MLKL_NTD"/>
    <property type="match status" value="1"/>
</dbReference>
<feature type="repeat" description="WD" evidence="3">
    <location>
        <begin position="1232"/>
        <end position="1273"/>
    </location>
</feature>
<comment type="caution">
    <text evidence="6">The sequence shown here is derived from an EMBL/GenBank/DDBJ whole genome shotgun (WGS) entry which is preliminary data.</text>
</comment>
<feature type="region of interest" description="Disordered" evidence="4">
    <location>
        <begin position="100"/>
        <end position="184"/>
    </location>
</feature>
<gene>
    <name evidence="6" type="ORF">D9619_009636</name>
</gene>
<dbReference type="InterPro" id="IPR027417">
    <property type="entry name" value="P-loop_NTPase"/>
</dbReference>
<dbReference type="InterPro" id="IPR001680">
    <property type="entry name" value="WD40_rpt"/>
</dbReference>
<feature type="repeat" description="WD" evidence="3">
    <location>
        <begin position="1358"/>
        <end position="1399"/>
    </location>
</feature>
<feature type="region of interest" description="Disordered" evidence="4">
    <location>
        <begin position="1"/>
        <end position="36"/>
    </location>
</feature>
<dbReference type="Pfam" id="PF24883">
    <property type="entry name" value="NPHP3_N"/>
    <property type="match status" value="1"/>
</dbReference>
<feature type="repeat" description="WD" evidence="3">
    <location>
        <begin position="1064"/>
        <end position="1105"/>
    </location>
</feature>
<dbReference type="SUPFAM" id="SSF52540">
    <property type="entry name" value="P-loop containing nucleoside triphosphate hydrolases"/>
    <property type="match status" value="1"/>
</dbReference>
<evidence type="ECO:0000313" key="7">
    <source>
        <dbReference type="Proteomes" id="UP000567179"/>
    </source>
</evidence>
<dbReference type="OrthoDB" id="3266532at2759"/>
<dbReference type="SMART" id="SM00320">
    <property type="entry name" value="WD40"/>
    <property type="match status" value="14"/>
</dbReference>
<feature type="repeat" description="WD" evidence="3">
    <location>
        <begin position="1400"/>
        <end position="1441"/>
    </location>
</feature>
<feature type="compositionally biased region" description="Polar residues" evidence="4">
    <location>
        <begin position="111"/>
        <end position="124"/>
    </location>
</feature>
<dbReference type="InterPro" id="IPR011047">
    <property type="entry name" value="Quinoprotein_ADH-like_sf"/>
</dbReference>
<proteinExistence type="predicted"/>
<feature type="repeat" description="WD" evidence="3">
    <location>
        <begin position="1022"/>
        <end position="1063"/>
    </location>
</feature>
<dbReference type="GO" id="GO:1990234">
    <property type="term" value="C:transferase complex"/>
    <property type="evidence" value="ECO:0007669"/>
    <property type="project" value="UniProtKB-ARBA"/>
</dbReference>
<keyword evidence="1 3" id="KW-0853">WD repeat</keyword>
<dbReference type="Proteomes" id="UP000567179">
    <property type="component" value="Unassembled WGS sequence"/>
</dbReference>
<feature type="repeat" description="WD" evidence="3">
    <location>
        <begin position="1274"/>
        <end position="1315"/>
    </location>
</feature>
<dbReference type="InterPro" id="IPR015943">
    <property type="entry name" value="WD40/YVTN_repeat-like_dom_sf"/>
</dbReference>
<dbReference type="PANTHER" id="PTHR22847">
    <property type="entry name" value="WD40 REPEAT PROTEIN"/>
    <property type="match status" value="1"/>
</dbReference>